<keyword evidence="2" id="KW-0964">Secreted</keyword>
<name>A0A640VTV6_9RHOB</name>
<keyword evidence="4" id="KW-1185">Reference proteome</keyword>
<dbReference type="PANTHER" id="PTHR38340:SF1">
    <property type="entry name" value="S-LAYER PROTEIN"/>
    <property type="match status" value="1"/>
</dbReference>
<evidence type="ECO:0000256" key="1">
    <source>
        <dbReference type="ARBA" id="ARBA00004613"/>
    </source>
</evidence>
<dbReference type="Proteomes" id="UP000436522">
    <property type="component" value="Unassembled WGS sequence"/>
</dbReference>
<dbReference type="InterPro" id="IPR018511">
    <property type="entry name" value="Hemolysin-typ_Ca-bd_CS"/>
</dbReference>
<gene>
    <name evidence="3" type="ORF">So717_22740</name>
</gene>
<proteinExistence type="predicted"/>
<evidence type="ECO:0000256" key="2">
    <source>
        <dbReference type="ARBA" id="ARBA00022525"/>
    </source>
</evidence>
<sequence>MSTEELVPTILNAYEPSMAALEDGGHLAVWSSADADRRGIWAQRYDDDGVAVGPIYRINTDETGGQERPEIIRLDDNSLVVVWTDRDTTTLDFEGHTAQRLTSTGALDGVPFQVDTNVAANLGGVDPGTQLSALADNPNDPADVSRFVSVWETYNQDGSLNGIFGQVFNANGKVGTEFQVNTYTTGAQYRAEVKGLADGGFVVLWQSNAGVWGADQSSGIFGQRFDAAGAPVGVEFHVNSTTEDAQEYPQIVAMDDGGFLAVWASGANNTSKSPEDGYYLQRYAADGTTVGEETWIDVELTQIFGASGQLRPVLVKAIELQDGGFALLWENREVGSAHVQSFTADGAALTPAQEVITNNDNPLYIPDLDQLNDGRLILTHGFISGATGDNGIFRTYLDAPPATEFGSKGVVAGTSGNDTIDVTYVDAQANAVSAGDDFILAGAGDDTINAAEGDDVIYGGIGDDLLLGGVGNDTLTGDTGVDSLTGGTGADVFVFKPDTGTDTITDFNAMEGDLIQFYGVSGQSQINLVQVGSDTEIRTTAGDVLVVVESVHLTDFSDFLFG</sequence>
<dbReference type="SUPFAM" id="SSF51120">
    <property type="entry name" value="beta-Roll"/>
    <property type="match status" value="1"/>
</dbReference>
<dbReference type="Gene3D" id="2.150.10.10">
    <property type="entry name" value="Serralysin-like metalloprotease, C-terminal"/>
    <property type="match status" value="1"/>
</dbReference>
<dbReference type="GO" id="GO:0005509">
    <property type="term" value="F:calcium ion binding"/>
    <property type="evidence" value="ECO:0007669"/>
    <property type="project" value="InterPro"/>
</dbReference>
<dbReference type="InterPro" id="IPR001343">
    <property type="entry name" value="Hemolysn_Ca-bd"/>
</dbReference>
<reference evidence="3 4" key="1">
    <citation type="submission" date="2019-12" db="EMBL/GenBank/DDBJ databases">
        <title>Roseobacter cerasinus sp. nov., isolated from seawater around aquaculture.</title>
        <authorList>
            <person name="Muramatsu S."/>
            <person name="Takabe Y."/>
            <person name="Mori K."/>
            <person name="Takaichi S."/>
            <person name="Hanada S."/>
        </authorList>
    </citation>
    <scope>NUCLEOTIDE SEQUENCE [LARGE SCALE GENOMIC DNA]</scope>
    <source>
        <strain evidence="3 4">AI77</strain>
    </source>
</reference>
<dbReference type="PANTHER" id="PTHR38340">
    <property type="entry name" value="S-LAYER PROTEIN"/>
    <property type="match status" value="1"/>
</dbReference>
<dbReference type="GO" id="GO:0005576">
    <property type="term" value="C:extracellular region"/>
    <property type="evidence" value="ECO:0007669"/>
    <property type="project" value="UniProtKB-SubCell"/>
</dbReference>
<dbReference type="Pfam" id="PF00353">
    <property type="entry name" value="HemolysinCabind"/>
    <property type="match status" value="2"/>
</dbReference>
<protein>
    <recommendedName>
        <fullName evidence="5">Calcium-binding protein</fullName>
    </recommendedName>
</protein>
<evidence type="ECO:0000313" key="4">
    <source>
        <dbReference type="Proteomes" id="UP000436522"/>
    </source>
</evidence>
<dbReference type="InterPro" id="IPR011049">
    <property type="entry name" value="Serralysin-like_metalloprot_C"/>
</dbReference>
<evidence type="ECO:0008006" key="5">
    <source>
        <dbReference type="Google" id="ProtNLM"/>
    </source>
</evidence>
<organism evidence="3 4">
    <name type="scientific">Roseobacter cerasinus</name>
    <dbReference type="NCBI Taxonomy" id="2602289"/>
    <lineage>
        <taxon>Bacteria</taxon>
        <taxon>Pseudomonadati</taxon>
        <taxon>Pseudomonadota</taxon>
        <taxon>Alphaproteobacteria</taxon>
        <taxon>Rhodobacterales</taxon>
        <taxon>Roseobacteraceae</taxon>
        <taxon>Roseobacter</taxon>
    </lineage>
</organism>
<dbReference type="RefSeq" id="WP_159977379.1">
    <property type="nucleotide sequence ID" value="NZ_BLIV01000004.1"/>
</dbReference>
<evidence type="ECO:0000313" key="3">
    <source>
        <dbReference type="EMBL" id="GFE50521.1"/>
    </source>
</evidence>
<comment type="subcellular location">
    <subcellularLocation>
        <location evidence="1">Secreted</location>
    </subcellularLocation>
</comment>
<dbReference type="EMBL" id="BLIV01000004">
    <property type="protein sequence ID" value="GFE50521.1"/>
    <property type="molecule type" value="Genomic_DNA"/>
</dbReference>
<dbReference type="AlphaFoldDB" id="A0A640VTV6"/>
<dbReference type="OrthoDB" id="9773411at2"/>
<comment type="caution">
    <text evidence="3">The sequence shown here is derived from an EMBL/GenBank/DDBJ whole genome shotgun (WGS) entry which is preliminary data.</text>
</comment>
<accession>A0A640VTV6</accession>
<dbReference type="PROSITE" id="PS00330">
    <property type="entry name" value="HEMOLYSIN_CALCIUM"/>
    <property type="match status" value="2"/>
</dbReference>
<dbReference type="PRINTS" id="PR00313">
    <property type="entry name" value="CABNDNGRPT"/>
</dbReference>
<dbReference type="InterPro" id="IPR050557">
    <property type="entry name" value="RTX_toxin/Mannuronan_C5-epim"/>
</dbReference>